<dbReference type="PANTHER" id="PTHR30093:SF44">
    <property type="entry name" value="TYPE II SECRETION SYSTEM CORE PROTEIN G"/>
    <property type="match status" value="1"/>
</dbReference>
<evidence type="ECO:0000256" key="2">
    <source>
        <dbReference type="ARBA" id="ARBA00022481"/>
    </source>
</evidence>
<dbReference type="NCBIfam" id="TIGR02532">
    <property type="entry name" value="IV_pilin_GFxxxE"/>
    <property type="match status" value="1"/>
</dbReference>
<feature type="domain" description="DUF1559" evidence="7">
    <location>
        <begin position="32"/>
        <end position="67"/>
    </location>
</feature>
<dbReference type="AlphaFoldDB" id="S0EWS6"/>
<keyword evidence="9" id="KW-1185">Reference proteome</keyword>
<dbReference type="PATRIC" id="fig|1303518.3.peg.2103"/>
<gene>
    <name evidence="8" type="ORF">CCALI_02038</name>
</gene>
<dbReference type="InterPro" id="IPR012902">
    <property type="entry name" value="N_methyl_site"/>
</dbReference>
<evidence type="ECO:0000256" key="1">
    <source>
        <dbReference type="ARBA" id="ARBA00004167"/>
    </source>
</evidence>
<dbReference type="GO" id="GO:0016020">
    <property type="term" value="C:membrane"/>
    <property type="evidence" value="ECO:0007669"/>
    <property type="project" value="UniProtKB-SubCell"/>
</dbReference>
<dbReference type="STRING" id="454171.CP488_02051"/>
<dbReference type="RefSeq" id="WP_016483369.1">
    <property type="nucleotide sequence ID" value="NC_021487.1"/>
</dbReference>
<evidence type="ECO:0000256" key="5">
    <source>
        <dbReference type="ARBA" id="ARBA00023136"/>
    </source>
</evidence>
<evidence type="ECO:0000313" key="9">
    <source>
        <dbReference type="Proteomes" id="UP000014227"/>
    </source>
</evidence>
<evidence type="ECO:0000313" key="8">
    <source>
        <dbReference type="EMBL" id="CCW35845.1"/>
    </source>
</evidence>
<dbReference type="SUPFAM" id="SSF54523">
    <property type="entry name" value="Pili subunits"/>
    <property type="match status" value="1"/>
</dbReference>
<organism evidence="8 9">
    <name type="scientific">Chthonomonas calidirosea (strain DSM 23976 / ICMP 18418 / T49)</name>
    <dbReference type="NCBI Taxonomy" id="1303518"/>
    <lineage>
        <taxon>Bacteria</taxon>
        <taxon>Bacillati</taxon>
        <taxon>Armatimonadota</taxon>
        <taxon>Chthonomonadia</taxon>
        <taxon>Chthonomonadales</taxon>
        <taxon>Chthonomonadaceae</taxon>
        <taxon>Chthonomonas</taxon>
    </lineage>
</organism>
<keyword evidence="4 6" id="KW-1133">Transmembrane helix</keyword>
<dbReference type="Gene3D" id="3.30.700.10">
    <property type="entry name" value="Glycoprotein, Type 4 Pilin"/>
    <property type="match status" value="1"/>
</dbReference>
<keyword evidence="2" id="KW-0488">Methylation</keyword>
<dbReference type="Proteomes" id="UP000014227">
    <property type="component" value="Chromosome I"/>
</dbReference>
<proteinExistence type="predicted"/>
<keyword evidence="3 6" id="KW-0812">Transmembrane</keyword>
<dbReference type="EMBL" id="HF951689">
    <property type="protein sequence ID" value="CCW35845.1"/>
    <property type="molecule type" value="Genomic_DNA"/>
</dbReference>
<dbReference type="KEGG" id="ccz:CCALI_02038"/>
<dbReference type="NCBIfam" id="TIGR04294">
    <property type="entry name" value="pre_pil_HX9DG"/>
    <property type="match status" value="1"/>
</dbReference>
<dbReference type="InterPro" id="IPR011453">
    <property type="entry name" value="DUF1559"/>
</dbReference>
<comment type="subcellular location">
    <subcellularLocation>
        <location evidence="1">Membrane</location>
        <topology evidence="1">Single-pass membrane protein</topology>
    </subcellularLocation>
</comment>
<evidence type="ECO:0000259" key="7">
    <source>
        <dbReference type="Pfam" id="PF07596"/>
    </source>
</evidence>
<reference evidence="9" key="1">
    <citation type="submission" date="2013-03" db="EMBL/GenBank/DDBJ databases">
        <title>Genome sequence of Chthonomonas calidirosea, the first sequenced genome from the Armatimonadetes phylum (formally candidate division OP10).</title>
        <authorList>
            <person name="Lee K.C.Y."/>
            <person name="Morgan X.C."/>
            <person name="Dunfield P.F."/>
            <person name="Tamas I."/>
            <person name="Houghton K.M."/>
            <person name="Vyssotski M."/>
            <person name="Ryan J.L.J."/>
            <person name="Lagutin K."/>
            <person name="McDonald I.R."/>
            <person name="Stott M.B."/>
        </authorList>
    </citation>
    <scope>NUCLEOTIDE SEQUENCE [LARGE SCALE GENOMIC DNA]</scope>
    <source>
        <strain evidence="9">DSM 23976 / ICMP 18418 / T49</strain>
    </source>
</reference>
<dbReference type="Pfam" id="PF07963">
    <property type="entry name" value="N_methyl"/>
    <property type="match status" value="1"/>
</dbReference>
<keyword evidence="5 6" id="KW-0472">Membrane</keyword>
<protein>
    <submittedName>
        <fullName evidence="8">Prepilin-type N-terminal cleavage/methylation domain</fullName>
    </submittedName>
</protein>
<dbReference type="Pfam" id="PF07596">
    <property type="entry name" value="SBP_bac_10"/>
    <property type="match status" value="1"/>
</dbReference>
<evidence type="ECO:0000256" key="3">
    <source>
        <dbReference type="ARBA" id="ARBA00022692"/>
    </source>
</evidence>
<dbReference type="PANTHER" id="PTHR30093">
    <property type="entry name" value="GENERAL SECRETION PATHWAY PROTEIN G"/>
    <property type="match status" value="1"/>
</dbReference>
<accession>S0EWS6</accession>
<dbReference type="InterPro" id="IPR045584">
    <property type="entry name" value="Pilin-like"/>
</dbReference>
<dbReference type="InterPro" id="IPR027558">
    <property type="entry name" value="Pre_pil_HX9DG_C"/>
</dbReference>
<name>S0EWS6_CHTCT</name>
<dbReference type="PROSITE" id="PS00409">
    <property type="entry name" value="PROKAR_NTER_METHYL"/>
    <property type="match status" value="1"/>
</dbReference>
<feature type="transmembrane region" description="Helical" evidence="6">
    <location>
        <begin position="12"/>
        <end position="31"/>
    </location>
</feature>
<dbReference type="InParanoid" id="S0EWS6"/>
<evidence type="ECO:0000256" key="6">
    <source>
        <dbReference type="SAM" id="Phobius"/>
    </source>
</evidence>
<evidence type="ECO:0000256" key="4">
    <source>
        <dbReference type="ARBA" id="ARBA00022989"/>
    </source>
</evidence>
<dbReference type="HOGENOM" id="CLU_041661_1_1_0"/>
<sequence length="269" mass="30124">MQRSKGFTLIELLVVIAIIAILAAILFPVFAQAREKARQTACLSNMKQIGLAMLMYAQDYDNYMPVYIWPNSYIVAARLEPYIKNAQLFKCPSSTFPMGTIQHKQRDNGQGDYMLPPDDGCVGLPHSNVGDAQYYDDVYPPMDYDFNNIMLTYDSHWVPNSCPGLYGGYEAPISFDNPDIVSSAKAAMMIDFPAAGFLWPGGVGNPQPNFWGSPSFQGRHNSGSNVLHMDGHVHWYQFSKLYPEGVEYSGKKNEWGFWGLAYGDPSVQQ</sequence>
<dbReference type="eggNOG" id="COG4969">
    <property type="taxonomic scope" value="Bacteria"/>
</dbReference>